<accession>A0A9P1FI35</accession>
<dbReference type="PANTHER" id="PTHR18929:SF132">
    <property type="entry name" value="PROTEIN DISULFIDE-ISOMERASE A3"/>
    <property type="match status" value="1"/>
</dbReference>
<keyword evidence="5" id="KW-0256">Endoplasmic reticulum</keyword>
<evidence type="ECO:0000256" key="3">
    <source>
        <dbReference type="ARBA" id="ARBA00006347"/>
    </source>
</evidence>
<comment type="subcellular location">
    <subcellularLocation>
        <location evidence="2">Endoplasmic reticulum lumen</location>
    </subcellularLocation>
</comment>
<dbReference type="InterPro" id="IPR036249">
    <property type="entry name" value="Thioredoxin-like_sf"/>
</dbReference>
<reference evidence="10" key="1">
    <citation type="submission" date="2022-10" db="EMBL/GenBank/DDBJ databases">
        <authorList>
            <person name="Chen Y."/>
            <person name="Dougan E. K."/>
            <person name="Chan C."/>
            <person name="Rhodes N."/>
            <person name="Thang M."/>
        </authorList>
    </citation>
    <scope>NUCLEOTIDE SEQUENCE</scope>
</reference>
<dbReference type="PROSITE" id="PS00194">
    <property type="entry name" value="THIOREDOXIN_1"/>
    <property type="match status" value="1"/>
</dbReference>
<dbReference type="SUPFAM" id="SSF52833">
    <property type="entry name" value="Thioredoxin-like"/>
    <property type="match status" value="1"/>
</dbReference>
<dbReference type="Gene3D" id="3.40.30.10">
    <property type="entry name" value="Glutaredoxin"/>
    <property type="match status" value="1"/>
</dbReference>
<reference evidence="11" key="2">
    <citation type="submission" date="2024-04" db="EMBL/GenBank/DDBJ databases">
        <authorList>
            <person name="Chen Y."/>
            <person name="Shah S."/>
            <person name="Dougan E. K."/>
            <person name="Thang M."/>
            <person name="Chan C."/>
        </authorList>
    </citation>
    <scope>NUCLEOTIDE SEQUENCE [LARGE SCALE GENOMIC DNA]</scope>
</reference>
<dbReference type="AlphaFoldDB" id="A0A9P1FI35"/>
<keyword evidence="12" id="KW-1185">Reference proteome</keyword>
<evidence type="ECO:0000256" key="5">
    <source>
        <dbReference type="ARBA" id="ARBA00022824"/>
    </source>
</evidence>
<dbReference type="GO" id="GO:0034976">
    <property type="term" value="P:response to endoplasmic reticulum stress"/>
    <property type="evidence" value="ECO:0007669"/>
    <property type="project" value="TreeGrafter"/>
</dbReference>
<evidence type="ECO:0000256" key="1">
    <source>
        <dbReference type="ARBA" id="ARBA00001182"/>
    </source>
</evidence>
<dbReference type="EMBL" id="CAMXCT020000312">
    <property type="protein sequence ID" value="CAL1130358.1"/>
    <property type="molecule type" value="Genomic_DNA"/>
</dbReference>
<dbReference type="EMBL" id="CAMXCT010000312">
    <property type="protein sequence ID" value="CAI3976983.1"/>
    <property type="molecule type" value="Genomic_DNA"/>
</dbReference>
<comment type="similarity">
    <text evidence="3">Belongs to the protein disulfide isomerase family.</text>
</comment>
<evidence type="ECO:0000256" key="8">
    <source>
        <dbReference type="SAM" id="MobiDB-lite"/>
    </source>
</evidence>
<comment type="caution">
    <text evidence="10">The sequence shown here is derived from an EMBL/GenBank/DDBJ whole genome shotgun (WGS) entry which is preliminary data.</text>
</comment>
<dbReference type="PANTHER" id="PTHR18929">
    <property type="entry name" value="PROTEIN DISULFIDE ISOMERASE"/>
    <property type="match status" value="1"/>
</dbReference>
<comment type="catalytic activity">
    <reaction evidence="1">
        <text>Catalyzes the rearrangement of -S-S- bonds in proteins.</text>
        <dbReference type="EC" id="5.3.4.1"/>
    </reaction>
</comment>
<dbReference type="GO" id="GO:0003756">
    <property type="term" value="F:protein disulfide isomerase activity"/>
    <property type="evidence" value="ECO:0007669"/>
    <property type="project" value="UniProtKB-EC"/>
</dbReference>
<evidence type="ECO:0000313" key="10">
    <source>
        <dbReference type="EMBL" id="CAI3976983.1"/>
    </source>
</evidence>
<dbReference type="GO" id="GO:0006457">
    <property type="term" value="P:protein folding"/>
    <property type="evidence" value="ECO:0007669"/>
    <property type="project" value="TreeGrafter"/>
</dbReference>
<proteinExistence type="inferred from homology"/>
<dbReference type="Proteomes" id="UP001152797">
    <property type="component" value="Unassembled WGS sequence"/>
</dbReference>
<evidence type="ECO:0000259" key="9">
    <source>
        <dbReference type="PROSITE" id="PS51352"/>
    </source>
</evidence>
<feature type="domain" description="Thioredoxin" evidence="9">
    <location>
        <begin position="44"/>
        <end position="171"/>
    </location>
</feature>
<dbReference type="Pfam" id="PF00085">
    <property type="entry name" value="Thioredoxin"/>
    <property type="match status" value="1"/>
</dbReference>
<name>A0A9P1FI35_9DINO</name>
<dbReference type="PROSITE" id="PS51352">
    <property type="entry name" value="THIOREDOXIN_2"/>
    <property type="match status" value="1"/>
</dbReference>
<evidence type="ECO:0000313" key="12">
    <source>
        <dbReference type="Proteomes" id="UP001152797"/>
    </source>
</evidence>
<dbReference type="OrthoDB" id="354252at2759"/>
<protein>
    <recommendedName>
        <fullName evidence="4">protein disulfide-isomerase</fullName>
        <ecNumber evidence="4">5.3.4.1</ecNumber>
    </recommendedName>
</protein>
<sequence>MLIFHYFPLNVNCIFHKSLIVPPIYGKLLLSFHSRGPELGGAQGPVRRSEPEPAAEDLYTNHVRNLVGTTVAGVIQEPGKDVLVNCFAPWCGHCQRFKPRYQELAKKLSHVQSLVVSQMDCTQNDLGPLRRVVRGYPTIALFPDGRKEDIQLYVGNRSPEDMTKWLHTKVTHAFSDTAPEPPKSEGDSGLLNDDARTTGSDSQVVGVACSGQFLVARPVLLQDLELCYAGFCARNGIPMERVDGNSEIVMVERFFHVISGFRAPFPVPLERKAELKPWPKVTTASRETQRKA</sequence>
<dbReference type="GO" id="GO:0005788">
    <property type="term" value="C:endoplasmic reticulum lumen"/>
    <property type="evidence" value="ECO:0007669"/>
    <property type="project" value="UniProtKB-SubCell"/>
</dbReference>
<dbReference type="InterPro" id="IPR017937">
    <property type="entry name" value="Thioredoxin_CS"/>
</dbReference>
<evidence type="ECO:0000256" key="7">
    <source>
        <dbReference type="ARBA" id="ARBA00023284"/>
    </source>
</evidence>
<dbReference type="EMBL" id="CAMXCT030000312">
    <property type="protein sequence ID" value="CAL4764295.1"/>
    <property type="molecule type" value="Genomic_DNA"/>
</dbReference>
<evidence type="ECO:0000256" key="4">
    <source>
        <dbReference type="ARBA" id="ARBA00012723"/>
    </source>
</evidence>
<evidence type="ECO:0000256" key="2">
    <source>
        <dbReference type="ARBA" id="ARBA00004319"/>
    </source>
</evidence>
<dbReference type="EC" id="5.3.4.1" evidence="4"/>
<feature type="region of interest" description="Disordered" evidence="8">
    <location>
        <begin position="174"/>
        <end position="197"/>
    </location>
</feature>
<keyword evidence="6" id="KW-0413">Isomerase</keyword>
<keyword evidence="7" id="KW-0676">Redox-active center</keyword>
<evidence type="ECO:0000313" key="11">
    <source>
        <dbReference type="EMBL" id="CAL1130358.1"/>
    </source>
</evidence>
<organism evidence="10">
    <name type="scientific">Cladocopium goreaui</name>
    <dbReference type="NCBI Taxonomy" id="2562237"/>
    <lineage>
        <taxon>Eukaryota</taxon>
        <taxon>Sar</taxon>
        <taxon>Alveolata</taxon>
        <taxon>Dinophyceae</taxon>
        <taxon>Suessiales</taxon>
        <taxon>Symbiodiniaceae</taxon>
        <taxon>Cladocopium</taxon>
    </lineage>
</organism>
<evidence type="ECO:0000256" key="6">
    <source>
        <dbReference type="ARBA" id="ARBA00023235"/>
    </source>
</evidence>
<dbReference type="InterPro" id="IPR013766">
    <property type="entry name" value="Thioredoxin_domain"/>
</dbReference>
<gene>
    <name evidence="10" type="ORF">C1SCF055_LOCUS5163</name>
</gene>